<dbReference type="Proteomes" id="UP000236291">
    <property type="component" value="Unassembled WGS sequence"/>
</dbReference>
<feature type="compositionally biased region" description="Basic residues" evidence="1">
    <location>
        <begin position="21"/>
        <end position="38"/>
    </location>
</feature>
<accession>A0A2K3KJZ5</accession>
<feature type="region of interest" description="Disordered" evidence="1">
    <location>
        <begin position="1"/>
        <end position="47"/>
    </location>
</feature>
<sequence length="47" mass="5347">MGLQRPKAHGNAQKAAAMANLRRKLFPRKKRGRKRLRRTFSAGKDTA</sequence>
<feature type="non-terminal residue" evidence="2">
    <location>
        <position position="47"/>
    </location>
</feature>
<reference evidence="2 3" key="2">
    <citation type="journal article" date="2017" name="Front. Plant Sci.">
        <title>Gene Classification and Mining of Molecular Markers Useful in Red Clover (Trifolium pratense) Breeding.</title>
        <authorList>
            <person name="Istvanek J."/>
            <person name="Dluhosova J."/>
            <person name="Dluhos P."/>
            <person name="Patkova L."/>
            <person name="Nedelnik J."/>
            <person name="Repkova J."/>
        </authorList>
    </citation>
    <scope>NUCLEOTIDE SEQUENCE [LARGE SCALE GENOMIC DNA]</scope>
    <source>
        <strain evidence="3">cv. Tatra</strain>
        <tissue evidence="2">Young leaves</tissue>
    </source>
</reference>
<organism evidence="2 3">
    <name type="scientific">Trifolium pratense</name>
    <name type="common">Red clover</name>
    <dbReference type="NCBI Taxonomy" id="57577"/>
    <lineage>
        <taxon>Eukaryota</taxon>
        <taxon>Viridiplantae</taxon>
        <taxon>Streptophyta</taxon>
        <taxon>Embryophyta</taxon>
        <taxon>Tracheophyta</taxon>
        <taxon>Spermatophyta</taxon>
        <taxon>Magnoliopsida</taxon>
        <taxon>eudicotyledons</taxon>
        <taxon>Gunneridae</taxon>
        <taxon>Pentapetalae</taxon>
        <taxon>rosids</taxon>
        <taxon>fabids</taxon>
        <taxon>Fabales</taxon>
        <taxon>Fabaceae</taxon>
        <taxon>Papilionoideae</taxon>
        <taxon>50 kb inversion clade</taxon>
        <taxon>NPAAA clade</taxon>
        <taxon>Hologalegina</taxon>
        <taxon>IRL clade</taxon>
        <taxon>Trifolieae</taxon>
        <taxon>Trifolium</taxon>
    </lineage>
</organism>
<name>A0A2K3KJZ5_TRIPR</name>
<gene>
    <name evidence="2" type="ORF">L195_g063143</name>
</gene>
<comment type="caution">
    <text evidence="2">The sequence shown here is derived from an EMBL/GenBank/DDBJ whole genome shotgun (WGS) entry which is preliminary data.</text>
</comment>
<dbReference type="EMBL" id="ASHM01196348">
    <property type="protein sequence ID" value="PNX66631.1"/>
    <property type="molecule type" value="Genomic_DNA"/>
</dbReference>
<protein>
    <submittedName>
        <fullName evidence="2">Uncharacterized protein</fullName>
    </submittedName>
</protein>
<evidence type="ECO:0000313" key="2">
    <source>
        <dbReference type="EMBL" id="PNX66631.1"/>
    </source>
</evidence>
<evidence type="ECO:0000256" key="1">
    <source>
        <dbReference type="SAM" id="MobiDB-lite"/>
    </source>
</evidence>
<proteinExistence type="predicted"/>
<reference evidence="2 3" key="1">
    <citation type="journal article" date="2014" name="Am. J. Bot.">
        <title>Genome assembly and annotation for red clover (Trifolium pratense; Fabaceae).</title>
        <authorList>
            <person name="Istvanek J."/>
            <person name="Jaros M."/>
            <person name="Krenek A."/>
            <person name="Repkova J."/>
        </authorList>
    </citation>
    <scope>NUCLEOTIDE SEQUENCE [LARGE SCALE GENOMIC DNA]</scope>
    <source>
        <strain evidence="3">cv. Tatra</strain>
        <tissue evidence="2">Young leaves</tissue>
    </source>
</reference>
<evidence type="ECO:0000313" key="3">
    <source>
        <dbReference type="Proteomes" id="UP000236291"/>
    </source>
</evidence>
<dbReference type="AlphaFoldDB" id="A0A2K3KJZ5"/>